<dbReference type="Proteomes" id="UP000674938">
    <property type="component" value="Unassembled WGS sequence"/>
</dbReference>
<dbReference type="EMBL" id="JAEEGA010000002">
    <property type="protein sequence ID" value="MBP1040220.1"/>
    <property type="molecule type" value="Genomic_DNA"/>
</dbReference>
<accession>A0A940P391</accession>
<dbReference type="Pfam" id="PF13731">
    <property type="entry name" value="WxL"/>
    <property type="match status" value="1"/>
</dbReference>
<gene>
    <name evidence="3" type="ORF">I6N95_04255</name>
</gene>
<evidence type="ECO:0000256" key="1">
    <source>
        <dbReference type="SAM" id="SignalP"/>
    </source>
</evidence>
<evidence type="ECO:0000259" key="2">
    <source>
        <dbReference type="Pfam" id="PF13731"/>
    </source>
</evidence>
<dbReference type="AlphaFoldDB" id="A0A940P391"/>
<sequence length="253" mass="27266">MKKGLLLAGLSVCAAVVLGVTQAEATSTEGIINFKTSTDQTGELIKPDTEDEVITSEDGQSSTGLLRLQFVPNFNFLEQEIKVGPATYNPKMTTYRYADAAKPGDQAMPQFVQVTDSRGLNEGWTLDVHATEFASATNSLEFAQIEFTQGKLFNTVYDNISNRVSAFAGEATAKVSLDVAAKTRLLATNDNTSASTTNGSQTSLVFNNGYDKEQTYALTDLNPGVKFIKTNKDTPVAGEQYKSTITWTLTAGI</sequence>
<organism evidence="3 4">
    <name type="scientific">Vagococcus allomyrinae</name>
    <dbReference type="NCBI Taxonomy" id="2794353"/>
    <lineage>
        <taxon>Bacteria</taxon>
        <taxon>Bacillati</taxon>
        <taxon>Bacillota</taxon>
        <taxon>Bacilli</taxon>
        <taxon>Lactobacillales</taxon>
        <taxon>Enterococcaceae</taxon>
        <taxon>Vagococcus</taxon>
    </lineage>
</organism>
<feature type="signal peptide" evidence="1">
    <location>
        <begin position="1"/>
        <end position="25"/>
    </location>
</feature>
<proteinExistence type="predicted"/>
<evidence type="ECO:0000313" key="3">
    <source>
        <dbReference type="EMBL" id="MBP1040220.1"/>
    </source>
</evidence>
<keyword evidence="1" id="KW-0732">Signal</keyword>
<protein>
    <submittedName>
        <fullName evidence="3">WxL domain-containing protein</fullName>
    </submittedName>
</protein>
<comment type="caution">
    <text evidence="3">The sequence shown here is derived from an EMBL/GenBank/DDBJ whole genome shotgun (WGS) entry which is preliminary data.</text>
</comment>
<dbReference type="RefSeq" id="WP_209525112.1">
    <property type="nucleotide sequence ID" value="NZ_JAEEGA010000002.1"/>
</dbReference>
<feature type="domain" description="WxL" evidence="2">
    <location>
        <begin position="22"/>
        <end position="251"/>
    </location>
</feature>
<keyword evidence="4" id="KW-1185">Reference proteome</keyword>
<feature type="chain" id="PRO_5036816333" evidence="1">
    <location>
        <begin position="26"/>
        <end position="253"/>
    </location>
</feature>
<dbReference type="InterPro" id="IPR027994">
    <property type="entry name" value="WxL_dom"/>
</dbReference>
<name>A0A940P391_9ENTE</name>
<reference evidence="3" key="1">
    <citation type="submission" date="2020-12" db="EMBL/GenBank/DDBJ databases">
        <title>Vagococcus allomyrinae sp. nov. and Enterococcus lavae sp. nov., isolated from the larvae of Allomyrina dichotoma.</title>
        <authorList>
            <person name="Lee S.D."/>
        </authorList>
    </citation>
    <scope>NUCLEOTIDE SEQUENCE</scope>
    <source>
        <strain evidence="3">BWB3-3</strain>
    </source>
</reference>
<evidence type="ECO:0000313" key="4">
    <source>
        <dbReference type="Proteomes" id="UP000674938"/>
    </source>
</evidence>